<keyword evidence="11" id="KW-0865">Zymogen</keyword>
<dbReference type="Pfam" id="PF00040">
    <property type="entry name" value="fn2"/>
    <property type="match status" value="3"/>
</dbReference>
<dbReference type="PRINTS" id="PR00013">
    <property type="entry name" value="FNTYPEII"/>
</dbReference>
<keyword evidence="3" id="KW-0272">Extracellular matrix</keyword>
<evidence type="ECO:0000256" key="4">
    <source>
        <dbReference type="ARBA" id="ARBA00022670"/>
    </source>
</evidence>
<dbReference type="GO" id="GO:0030574">
    <property type="term" value="P:collagen catabolic process"/>
    <property type="evidence" value="ECO:0007669"/>
    <property type="project" value="UniProtKB-KW"/>
</dbReference>
<dbReference type="InterPro" id="IPR006026">
    <property type="entry name" value="Peptidase_Metallo"/>
</dbReference>
<evidence type="ECO:0000256" key="11">
    <source>
        <dbReference type="ARBA" id="ARBA00023145"/>
    </source>
</evidence>
<evidence type="ECO:0000256" key="2">
    <source>
        <dbReference type="ARBA" id="ARBA00010370"/>
    </source>
</evidence>
<dbReference type="InterPro" id="IPR036375">
    <property type="entry name" value="Hemopexin-like_dom_sf"/>
</dbReference>
<dbReference type="SMART" id="SM00059">
    <property type="entry name" value="FN2"/>
    <property type="match status" value="3"/>
</dbReference>
<dbReference type="PIRSF" id="PIRSF001191">
    <property type="entry name" value="Peptidase_M10A_matrix"/>
    <property type="match status" value="1"/>
</dbReference>
<evidence type="ECO:0000256" key="18">
    <source>
        <dbReference type="SAM" id="SignalP"/>
    </source>
</evidence>
<dbReference type="InterPro" id="IPR001818">
    <property type="entry name" value="Pept_M10_metallopeptidase"/>
</dbReference>
<keyword evidence="3" id="KW-0964">Secreted</keyword>
<comment type="subcellular location">
    <subcellularLocation>
        <location evidence="1">Secreted</location>
        <location evidence="1">Extracellular space</location>
        <location evidence="1">Extracellular matrix</location>
    </subcellularLocation>
</comment>
<feature type="compositionally biased region" description="Basic and acidic residues" evidence="17">
    <location>
        <begin position="454"/>
        <end position="472"/>
    </location>
</feature>
<dbReference type="SUPFAM" id="SSF47090">
    <property type="entry name" value="PGBD-like"/>
    <property type="match status" value="1"/>
</dbReference>
<evidence type="ECO:0000256" key="9">
    <source>
        <dbReference type="ARBA" id="ARBA00023049"/>
    </source>
</evidence>
<dbReference type="InterPro" id="IPR018487">
    <property type="entry name" value="Hemopexin-like_repeat"/>
</dbReference>
<dbReference type="PROSITE" id="PS00023">
    <property type="entry name" value="FN2_1"/>
    <property type="match status" value="1"/>
</dbReference>
<feature type="binding site" evidence="14">
    <location>
        <position position="532"/>
    </location>
    <ligand>
        <name>Ca(2+)</name>
        <dbReference type="ChEBI" id="CHEBI:29108"/>
        <label>5</label>
    </ligand>
</feature>
<feature type="binding site" evidence="14">
    <location>
        <position position="627"/>
    </location>
    <ligand>
        <name>Ca(2+)</name>
        <dbReference type="ChEBI" id="CHEBI:29108"/>
        <label>4</label>
    </ligand>
</feature>
<feature type="repeat" description="Hemopexin" evidence="16">
    <location>
        <begin position="475"/>
        <end position="525"/>
    </location>
</feature>
<feature type="chain" id="PRO_5042578770" evidence="18">
    <location>
        <begin position="31"/>
        <end position="667"/>
    </location>
</feature>
<dbReference type="Gene3D" id="3.40.390.10">
    <property type="entry name" value="Collagenase (Catalytic Domain)"/>
    <property type="match status" value="1"/>
</dbReference>
<dbReference type="GO" id="GO:0008270">
    <property type="term" value="F:zinc ion binding"/>
    <property type="evidence" value="ECO:0007669"/>
    <property type="project" value="InterPro"/>
</dbReference>
<keyword evidence="18" id="KW-0732">Signal</keyword>
<dbReference type="SMART" id="SM00235">
    <property type="entry name" value="ZnMc"/>
    <property type="match status" value="1"/>
</dbReference>
<keyword evidence="5 13" id="KW-0479">Metal-binding</keyword>
<dbReference type="PROSITE" id="PS51642">
    <property type="entry name" value="HEMOPEXIN_2"/>
    <property type="match status" value="3"/>
</dbReference>
<gene>
    <name evidence="21" type="primary">LOC116956005</name>
</gene>
<evidence type="ECO:0000256" key="3">
    <source>
        <dbReference type="ARBA" id="ARBA00022530"/>
    </source>
</evidence>
<evidence type="ECO:0000256" key="12">
    <source>
        <dbReference type="ARBA" id="ARBA00023157"/>
    </source>
</evidence>
<dbReference type="SUPFAM" id="SSF50923">
    <property type="entry name" value="Hemopexin-like domain"/>
    <property type="match status" value="1"/>
</dbReference>
<dbReference type="PRINTS" id="PR00138">
    <property type="entry name" value="MATRIXIN"/>
</dbReference>
<comment type="cofactor">
    <cofactor evidence="14">
        <name>Zn(2+)</name>
        <dbReference type="ChEBI" id="CHEBI:29105"/>
    </cofactor>
    <text evidence="14">Binds 2 Zn(2+) ions per subunit.</text>
</comment>
<keyword evidence="9" id="KW-0482">Metalloprotease</keyword>
<dbReference type="PROSITE" id="PS51092">
    <property type="entry name" value="FN2_2"/>
    <property type="match status" value="3"/>
</dbReference>
<name>A0AAJ7UEF8_PETMA</name>
<dbReference type="GO" id="GO:0004222">
    <property type="term" value="F:metalloendopeptidase activity"/>
    <property type="evidence" value="ECO:0007669"/>
    <property type="project" value="InterPro"/>
</dbReference>
<dbReference type="GO" id="GO:0031012">
    <property type="term" value="C:extracellular matrix"/>
    <property type="evidence" value="ECO:0007669"/>
    <property type="project" value="InterPro"/>
</dbReference>
<evidence type="ECO:0000256" key="13">
    <source>
        <dbReference type="PIRSR" id="PIRSR001191-2"/>
    </source>
</evidence>
<feature type="disulfide bond" evidence="15">
    <location>
        <begin position="240"/>
        <end position="266"/>
    </location>
</feature>
<dbReference type="SUPFAM" id="SSF55486">
    <property type="entry name" value="Metalloproteases ('zincins'), catalytic domain"/>
    <property type="match status" value="1"/>
</dbReference>
<organism evidence="20 21">
    <name type="scientific">Petromyzon marinus</name>
    <name type="common">Sea lamprey</name>
    <dbReference type="NCBI Taxonomy" id="7757"/>
    <lineage>
        <taxon>Eukaryota</taxon>
        <taxon>Metazoa</taxon>
        <taxon>Chordata</taxon>
        <taxon>Craniata</taxon>
        <taxon>Vertebrata</taxon>
        <taxon>Cyclostomata</taxon>
        <taxon>Hyperoartia</taxon>
        <taxon>Petromyzontiformes</taxon>
        <taxon>Petromyzontidae</taxon>
        <taxon>Petromyzon</taxon>
    </lineage>
</organism>
<feature type="repeat" description="Hemopexin" evidence="16">
    <location>
        <begin position="574"/>
        <end position="622"/>
    </location>
</feature>
<evidence type="ECO:0000256" key="14">
    <source>
        <dbReference type="PIRSR" id="PIRSR621190-2"/>
    </source>
</evidence>
<feature type="repeat" description="Hemopexin" evidence="16">
    <location>
        <begin position="623"/>
        <end position="665"/>
    </location>
</feature>
<evidence type="ECO:0000256" key="8">
    <source>
        <dbReference type="ARBA" id="ARBA00022833"/>
    </source>
</evidence>
<evidence type="ECO:0000256" key="10">
    <source>
        <dbReference type="ARBA" id="ARBA00023105"/>
    </source>
</evidence>
<keyword evidence="6" id="KW-0677">Repeat</keyword>
<feature type="domain" description="Fibronectin type-II" evidence="19">
    <location>
        <begin position="293"/>
        <end position="341"/>
    </location>
</feature>
<feature type="binding site" evidence="14">
    <location>
        <position position="420"/>
    </location>
    <ligand>
        <name>Zn(2+)</name>
        <dbReference type="ChEBI" id="CHEBI:29105"/>
        <label>2</label>
        <note>catalytic</note>
    </ligand>
</feature>
<dbReference type="InterPro" id="IPR000585">
    <property type="entry name" value="Hemopexin-like_dom"/>
</dbReference>
<evidence type="ECO:0000256" key="17">
    <source>
        <dbReference type="SAM" id="MobiDB-lite"/>
    </source>
</evidence>
<feature type="domain" description="Fibronectin type-II" evidence="19">
    <location>
        <begin position="351"/>
        <end position="399"/>
    </location>
</feature>
<dbReference type="InterPro" id="IPR000562">
    <property type="entry name" value="FN_type2_dom"/>
</dbReference>
<feature type="signal peptide" evidence="18">
    <location>
        <begin position="1"/>
        <end position="30"/>
    </location>
</feature>
<evidence type="ECO:0000256" key="5">
    <source>
        <dbReference type="ARBA" id="ARBA00022723"/>
    </source>
</evidence>
<dbReference type="SUPFAM" id="SSF57440">
    <property type="entry name" value="Kringle-like"/>
    <property type="match status" value="3"/>
</dbReference>
<evidence type="ECO:0000259" key="19">
    <source>
        <dbReference type="PROSITE" id="PS51092"/>
    </source>
</evidence>
<feature type="binding site" evidence="14">
    <location>
        <position position="389"/>
    </location>
    <ligand>
        <name>Ca(2+)</name>
        <dbReference type="ChEBI" id="CHEBI:29108"/>
        <label>3</label>
    </ligand>
</feature>
<dbReference type="Gene3D" id="2.10.10.10">
    <property type="entry name" value="Fibronectin, type II, collagen-binding"/>
    <property type="match status" value="3"/>
</dbReference>
<feature type="binding site" evidence="14">
    <location>
        <position position="580"/>
    </location>
    <ligand>
        <name>Ca(2+)</name>
        <dbReference type="ChEBI" id="CHEBI:29108"/>
        <label>5</label>
    </ligand>
</feature>
<dbReference type="Proteomes" id="UP001318040">
    <property type="component" value="Chromosome 63"/>
</dbReference>
<dbReference type="InterPro" id="IPR024079">
    <property type="entry name" value="MetalloPept_cat_dom_sf"/>
</dbReference>
<evidence type="ECO:0000256" key="16">
    <source>
        <dbReference type="PROSITE-ProRule" id="PRU01011"/>
    </source>
</evidence>
<dbReference type="CDD" id="cd00094">
    <property type="entry name" value="HX"/>
    <property type="match status" value="1"/>
</dbReference>
<keyword evidence="14" id="KW-0106">Calcium</keyword>
<dbReference type="Gene3D" id="2.110.10.10">
    <property type="entry name" value="Hemopexin-like domain"/>
    <property type="match status" value="1"/>
</dbReference>
<dbReference type="InterPro" id="IPR013806">
    <property type="entry name" value="Kringle-like"/>
</dbReference>
<feature type="disulfide bond" evidence="15">
    <location>
        <begin position="356"/>
        <end position="382"/>
    </location>
</feature>
<dbReference type="PANTHER" id="PTHR10201:SF331">
    <property type="entry name" value="MATRIX METALLOPROTEINASE-14-LIKE ISOFORM X1"/>
    <property type="match status" value="1"/>
</dbReference>
<feature type="region of interest" description="Disordered" evidence="17">
    <location>
        <begin position="454"/>
        <end position="474"/>
    </location>
</feature>
<evidence type="ECO:0000313" key="21">
    <source>
        <dbReference type="RefSeq" id="XP_032833283.1"/>
    </source>
</evidence>
<comment type="cofactor">
    <cofactor evidence="14">
        <name>Ca(2+)</name>
        <dbReference type="ChEBI" id="CHEBI:29108"/>
    </cofactor>
    <text evidence="14">Can bind about 5 Ca(2+) ions per subunit.</text>
</comment>
<evidence type="ECO:0000256" key="6">
    <source>
        <dbReference type="ARBA" id="ARBA00022737"/>
    </source>
</evidence>
<reference evidence="21" key="1">
    <citation type="submission" date="2025-08" db="UniProtKB">
        <authorList>
            <consortium name="RefSeq"/>
        </authorList>
    </citation>
    <scope>IDENTIFICATION</scope>
    <source>
        <tissue evidence="21">Sperm</tissue>
    </source>
</reference>
<dbReference type="Pfam" id="PF00413">
    <property type="entry name" value="Peptidase_M10"/>
    <property type="match status" value="1"/>
</dbReference>
<feature type="disulfide bond" evidence="15">
    <location>
        <begin position="370"/>
        <end position="397"/>
    </location>
</feature>
<comment type="similarity">
    <text evidence="2">Belongs to the peptidase M10A family.</text>
</comment>
<feature type="binding site" evidence="14">
    <location>
        <position position="410"/>
    </location>
    <ligand>
        <name>Zn(2+)</name>
        <dbReference type="ChEBI" id="CHEBI:29105"/>
        <label>2</label>
        <note>catalytic</note>
    </ligand>
</feature>
<dbReference type="FunFam" id="2.10.10.10:FF:000001">
    <property type="entry name" value="Fibronectin 1a isoform 1"/>
    <property type="match status" value="3"/>
</dbReference>
<dbReference type="InterPro" id="IPR021190">
    <property type="entry name" value="Pept_M10A"/>
</dbReference>
<keyword evidence="8 13" id="KW-0862">Zinc</keyword>
<dbReference type="InterPro" id="IPR036943">
    <property type="entry name" value="FN_type2_sf"/>
</dbReference>
<dbReference type="PANTHER" id="PTHR10201">
    <property type="entry name" value="MATRIX METALLOPROTEINASE"/>
    <property type="match status" value="1"/>
</dbReference>
<evidence type="ECO:0000313" key="20">
    <source>
        <dbReference type="Proteomes" id="UP001318040"/>
    </source>
</evidence>
<accession>A0AAJ7UEF8</accession>
<dbReference type="SMART" id="SM00120">
    <property type="entry name" value="HX"/>
    <property type="match status" value="3"/>
</dbReference>
<protein>
    <submittedName>
        <fullName evidence="21">72 kDa type IV collagenase-like</fullName>
    </submittedName>
</protein>
<keyword evidence="20" id="KW-1185">Reference proteome</keyword>
<keyword evidence="4" id="KW-0645">Protease</keyword>
<feature type="domain" description="Fibronectin type-II" evidence="19">
    <location>
        <begin position="235"/>
        <end position="283"/>
    </location>
</feature>
<dbReference type="GO" id="GO:0006508">
    <property type="term" value="P:proteolysis"/>
    <property type="evidence" value="ECO:0007669"/>
    <property type="project" value="UniProtKB-KW"/>
</dbReference>
<dbReference type="Pfam" id="PF00045">
    <property type="entry name" value="Hemopexin"/>
    <property type="match status" value="1"/>
</dbReference>
<evidence type="ECO:0000256" key="7">
    <source>
        <dbReference type="ARBA" id="ARBA00022801"/>
    </source>
</evidence>
<dbReference type="KEGG" id="pmrn:116956005"/>
<proteinExistence type="inferred from homology"/>
<evidence type="ECO:0000256" key="1">
    <source>
        <dbReference type="ARBA" id="ARBA00004498"/>
    </source>
</evidence>
<keyword evidence="12 15" id="KW-1015">Disulfide bond</keyword>
<feature type="disulfide bond" evidence="15">
    <location>
        <begin position="298"/>
        <end position="324"/>
    </location>
</feature>
<dbReference type="RefSeq" id="XP_032833283.1">
    <property type="nucleotide sequence ID" value="XM_032977392.1"/>
</dbReference>
<evidence type="ECO:0000256" key="15">
    <source>
        <dbReference type="PROSITE-ProRule" id="PRU00479"/>
    </source>
</evidence>
<feature type="binding site" evidence="13">
    <location>
        <position position="252"/>
    </location>
    <ligand>
        <name>Zn(2+)</name>
        <dbReference type="ChEBI" id="CHEBI:29105"/>
        <label>2</label>
        <note>catalytic</note>
    </ligand>
</feature>
<dbReference type="AlphaFoldDB" id="A0AAJ7UEF8"/>
<feature type="disulfide bond" evidence="15">
    <location>
        <begin position="312"/>
        <end position="339"/>
    </location>
</feature>
<feature type="disulfide bond" evidence="15">
    <location>
        <begin position="254"/>
        <end position="281"/>
    </location>
</feature>
<sequence length="667" mass="72158">MPLPLPPPSSLRLRLLLPPLLLLLPELARCAPVPFIAFEGEEEPSRPTDLQLATRYLRDFGYYGSDEGGAQEGRRFADALRRMRRRLGVAASAGAALDRATLDAMALPRCGEVDEAGSPPGIERVWLRTDLTYRVVGETGDLERAVVEGMVARAMAVWSSASLLRFSPAPNGQRPDISISFHTKDHGDGRPFDGPGGVVSHLGGDSRGGVHIHVDDDEFWTFGEGRVVKTRFGTARGDFCIFPFAFGGRLFHTCTASGRDDGLPWCSATDDYDRDRRFGFCPHEEVFTVDGNGEGAPCVFPFVYGGREYSACTSAGRDDAERWCATTANYDADHKYGFCPPSALTTVGGNADGAPCVFPFRFLGRSYETCTAEGRADGQLWCATTDSYDAHRKWGLCPAAGLSLFLALVHAVGDALGLSHSEEPGAATFPVLSYRRNFQLSPADESAVRDLYGEPRVGDSATDDARARRKGPEGPGLCDDAVAVGAAVQRGETTIVFKGGLYWELVGPGGVPRGPFPIARRWPGAPPAVQAASGGPGPDDVTLYAGSLIWRFSGGRLVEAAPRPLPGADGAEGPAHIDAAFYSRRWQSHLVFSGHLLWRYDSEMKTMQPGSPRRIRATFAGLPASIDAAFERDGLAYFIKGHRIWQYNGRTLTHQGFFNSDWLGCIT</sequence>
<keyword evidence="10" id="KW-0177">Collagen degradation</keyword>
<dbReference type="InterPro" id="IPR036365">
    <property type="entry name" value="PGBD-like_sf"/>
</dbReference>
<keyword evidence="7" id="KW-0378">Hydrolase</keyword>
<dbReference type="CDD" id="cd00062">
    <property type="entry name" value="FN2"/>
    <property type="match status" value="3"/>
</dbReference>